<keyword evidence="2" id="KW-1185">Reference proteome</keyword>
<sequence length="106" mass="12086">MAQLRVTEKIYEKTRSPQEIKEGIFIVTKQALSFFPPVGTTFSLEVGEKKVETSIYSQDCTCRGPHKPHYHYFLDIAQIRELLPVDSKAILTISKIAEGEYHLSVD</sequence>
<dbReference type="AlphaFoldDB" id="A0A7G6E2P8"/>
<dbReference type="Proteomes" id="UP000515847">
    <property type="component" value="Chromosome"/>
</dbReference>
<name>A0A7G6E2P8_THEFR</name>
<evidence type="ECO:0000313" key="1">
    <source>
        <dbReference type="EMBL" id="QNB46352.1"/>
    </source>
</evidence>
<evidence type="ECO:0000313" key="2">
    <source>
        <dbReference type="Proteomes" id="UP000515847"/>
    </source>
</evidence>
<dbReference type="EMBL" id="CP045798">
    <property type="protein sequence ID" value="QNB46352.1"/>
    <property type="molecule type" value="Genomic_DNA"/>
</dbReference>
<dbReference type="RefSeq" id="WP_034422555.1">
    <property type="nucleotide sequence ID" value="NZ_CP045798.1"/>
</dbReference>
<accession>A0A7G6E2P8</accession>
<proteinExistence type="predicted"/>
<dbReference type="KEGG" id="tfr:BR63_08510"/>
<protein>
    <submittedName>
        <fullName evidence="1">Uncharacterized protein</fullName>
    </submittedName>
</protein>
<reference evidence="1 2" key="1">
    <citation type="journal article" date="2019" name="Front. Microbiol.">
        <title>Thermoanaerosceptrum fracticalcis gen. nov. sp. nov., a Novel Fumarate-Fermenting Microorganism From a Deep Fractured Carbonate Aquifer of the US Great Basin.</title>
        <authorList>
            <person name="Hamilton-Brehm S.D."/>
            <person name="Stewart L.E."/>
            <person name="Zavarin M."/>
            <person name="Caldwell M."/>
            <person name="Lawson P.A."/>
            <person name="Onstott T.C."/>
            <person name="Grzymski J."/>
            <person name="Neveux I."/>
            <person name="Lollar B.S."/>
            <person name="Russell C.E."/>
            <person name="Moser D.P."/>
        </authorList>
    </citation>
    <scope>NUCLEOTIDE SEQUENCE [LARGE SCALE GENOMIC DNA]</scope>
    <source>
        <strain evidence="1 2">DRI-13</strain>
    </source>
</reference>
<gene>
    <name evidence="1" type="ORF">BR63_08510</name>
</gene>
<organism evidence="1 2">
    <name type="scientific">Thermanaerosceptrum fracticalcis</name>
    <dbReference type="NCBI Taxonomy" id="1712410"/>
    <lineage>
        <taxon>Bacteria</taxon>
        <taxon>Bacillati</taxon>
        <taxon>Bacillota</taxon>
        <taxon>Clostridia</taxon>
        <taxon>Eubacteriales</taxon>
        <taxon>Peptococcaceae</taxon>
        <taxon>Thermanaerosceptrum</taxon>
    </lineage>
</organism>